<dbReference type="Proteomes" id="UP000502508">
    <property type="component" value="Chromosome"/>
</dbReference>
<sequence>MSDTKLNRTLAVVGAGVALIGVPASIVAGRPFSGVMIAVAFMAGVLVTPWWLFRRSGRPHLAVITPVFAATIMIFSVGYGLLASNSGNYIVHTLMGFPKHDRVEIASGSVQKVSSDDGRTYDRFTLAVWNPRDTDRLATKISIYQSRYKEGLCGSNRPYRYRIDGEVILVGNRPMLDGSVRQILSDRGVGRLAVAASLRFGMGWVVAGVTHQPSLHYASRSCW</sequence>
<feature type="transmembrane region" description="Helical" evidence="1">
    <location>
        <begin position="60"/>
        <end position="82"/>
    </location>
</feature>
<dbReference type="RefSeq" id="WP_173034872.1">
    <property type="nucleotide sequence ID" value="NZ_AP022870.1"/>
</dbReference>
<gene>
    <name evidence="2" type="ORF">Pflav_016240</name>
</gene>
<dbReference type="EMBL" id="AP022870">
    <property type="protein sequence ID" value="BCB75214.1"/>
    <property type="molecule type" value="Genomic_DNA"/>
</dbReference>
<evidence type="ECO:0000256" key="1">
    <source>
        <dbReference type="SAM" id="Phobius"/>
    </source>
</evidence>
<reference evidence="2 3" key="2">
    <citation type="submission" date="2020-03" db="EMBL/GenBank/DDBJ databases">
        <authorList>
            <person name="Ichikawa N."/>
            <person name="Kimura A."/>
            <person name="Kitahashi Y."/>
            <person name="Uohara A."/>
        </authorList>
    </citation>
    <scope>NUCLEOTIDE SEQUENCE [LARGE SCALE GENOMIC DNA]</scope>
    <source>
        <strain evidence="2 3">NBRC 107702</strain>
    </source>
</reference>
<keyword evidence="1" id="KW-0812">Transmembrane</keyword>
<dbReference type="KEGG" id="pfla:Pflav_016240"/>
<evidence type="ECO:0000313" key="3">
    <source>
        <dbReference type="Proteomes" id="UP000502508"/>
    </source>
</evidence>
<reference evidence="2 3" key="1">
    <citation type="submission" date="2020-03" db="EMBL/GenBank/DDBJ databases">
        <title>Whole genome shotgun sequence of Phytohabitans flavus NBRC 107702.</title>
        <authorList>
            <person name="Komaki H."/>
            <person name="Tamura T."/>
        </authorList>
    </citation>
    <scope>NUCLEOTIDE SEQUENCE [LARGE SCALE GENOMIC DNA]</scope>
    <source>
        <strain evidence="2 3">NBRC 107702</strain>
    </source>
</reference>
<feature type="transmembrane region" description="Helical" evidence="1">
    <location>
        <begin position="34"/>
        <end position="53"/>
    </location>
</feature>
<dbReference type="AlphaFoldDB" id="A0A6F8XN03"/>
<name>A0A6F8XN03_9ACTN</name>
<keyword evidence="1" id="KW-0472">Membrane</keyword>
<accession>A0A6F8XN03</accession>
<proteinExistence type="predicted"/>
<protein>
    <submittedName>
        <fullName evidence="2">Uncharacterized protein</fullName>
    </submittedName>
</protein>
<organism evidence="2 3">
    <name type="scientific">Phytohabitans flavus</name>
    <dbReference type="NCBI Taxonomy" id="1076124"/>
    <lineage>
        <taxon>Bacteria</taxon>
        <taxon>Bacillati</taxon>
        <taxon>Actinomycetota</taxon>
        <taxon>Actinomycetes</taxon>
        <taxon>Micromonosporales</taxon>
        <taxon>Micromonosporaceae</taxon>
    </lineage>
</organism>
<keyword evidence="1" id="KW-1133">Transmembrane helix</keyword>
<evidence type="ECO:0000313" key="2">
    <source>
        <dbReference type="EMBL" id="BCB75214.1"/>
    </source>
</evidence>
<keyword evidence="3" id="KW-1185">Reference proteome</keyword>